<evidence type="ECO:0000256" key="2">
    <source>
        <dbReference type="ARBA" id="ARBA00005811"/>
    </source>
</evidence>
<dbReference type="GO" id="GO:0005886">
    <property type="term" value="C:plasma membrane"/>
    <property type="evidence" value="ECO:0007669"/>
    <property type="project" value="UniProtKB-SubCell"/>
</dbReference>
<organism evidence="8 9">
    <name type="scientific">Halocynthiibacter styelae</name>
    <dbReference type="NCBI Taxonomy" id="2761955"/>
    <lineage>
        <taxon>Bacteria</taxon>
        <taxon>Pseudomonadati</taxon>
        <taxon>Pseudomonadota</taxon>
        <taxon>Alphaproteobacteria</taxon>
        <taxon>Rhodobacterales</taxon>
        <taxon>Paracoccaceae</taxon>
        <taxon>Halocynthiibacter</taxon>
    </lineage>
</organism>
<keyword evidence="7" id="KW-0653">Protein transport</keyword>
<accession>A0A8J7IXF6</accession>
<evidence type="ECO:0000256" key="6">
    <source>
        <dbReference type="ARBA" id="ARBA00023136"/>
    </source>
</evidence>
<keyword evidence="4 7" id="KW-0812">Transmembrane</keyword>
<evidence type="ECO:0000256" key="5">
    <source>
        <dbReference type="ARBA" id="ARBA00022989"/>
    </source>
</evidence>
<dbReference type="PANTHER" id="PTHR30558">
    <property type="entry name" value="EXBD MEMBRANE COMPONENT OF PMF-DRIVEN MACROMOLECULE IMPORT SYSTEM"/>
    <property type="match status" value="1"/>
</dbReference>
<dbReference type="PANTHER" id="PTHR30558:SF3">
    <property type="entry name" value="BIOPOLYMER TRANSPORT PROTEIN EXBD-RELATED"/>
    <property type="match status" value="1"/>
</dbReference>
<dbReference type="EMBL" id="JADCKQ010000010">
    <property type="protein sequence ID" value="MBI1494658.1"/>
    <property type="molecule type" value="Genomic_DNA"/>
</dbReference>
<evidence type="ECO:0000256" key="3">
    <source>
        <dbReference type="ARBA" id="ARBA00022475"/>
    </source>
</evidence>
<dbReference type="Pfam" id="PF02472">
    <property type="entry name" value="ExbD"/>
    <property type="match status" value="1"/>
</dbReference>
<proteinExistence type="inferred from homology"/>
<evidence type="ECO:0000313" key="9">
    <source>
        <dbReference type="Proteomes" id="UP000640583"/>
    </source>
</evidence>
<keyword evidence="7" id="KW-0813">Transport</keyword>
<evidence type="ECO:0000256" key="1">
    <source>
        <dbReference type="ARBA" id="ARBA00004162"/>
    </source>
</evidence>
<keyword evidence="3" id="KW-1003">Cell membrane</keyword>
<keyword evidence="6" id="KW-0472">Membrane</keyword>
<keyword evidence="5" id="KW-1133">Transmembrane helix</keyword>
<keyword evidence="9" id="KW-1185">Reference proteome</keyword>
<sequence>MTPLIDIIFLLLLFFMLTSTFTKFAEIPLITTGETRTEPATPKNPIFLRVAEDGLSVNGAPTDFADITRAIIDAKTSDATETLVLLSIEETVPAQLFVDALTRSRAVSDVSVVVLR</sequence>
<comment type="subcellular location">
    <subcellularLocation>
        <location evidence="1">Cell membrane</location>
        <topology evidence="1">Single-pass membrane protein</topology>
    </subcellularLocation>
    <subcellularLocation>
        <location evidence="7">Cell membrane</location>
        <topology evidence="7">Single-pass type II membrane protein</topology>
    </subcellularLocation>
</comment>
<dbReference type="AlphaFoldDB" id="A0A8J7IXF6"/>
<evidence type="ECO:0000256" key="4">
    <source>
        <dbReference type="ARBA" id="ARBA00022692"/>
    </source>
</evidence>
<dbReference type="Proteomes" id="UP000640583">
    <property type="component" value="Unassembled WGS sequence"/>
</dbReference>
<gene>
    <name evidence="8" type="ORF">H1D41_13515</name>
</gene>
<name>A0A8J7IXF6_9RHOB</name>
<dbReference type="RefSeq" id="WP_228849405.1">
    <property type="nucleotide sequence ID" value="NZ_JADCKQ010000010.1"/>
</dbReference>
<evidence type="ECO:0000256" key="7">
    <source>
        <dbReference type="RuleBase" id="RU003879"/>
    </source>
</evidence>
<dbReference type="InterPro" id="IPR003400">
    <property type="entry name" value="ExbD"/>
</dbReference>
<comment type="caution">
    <text evidence="8">The sequence shown here is derived from an EMBL/GenBank/DDBJ whole genome shotgun (WGS) entry which is preliminary data.</text>
</comment>
<reference evidence="8" key="1">
    <citation type="submission" date="2020-10" db="EMBL/GenBank/DDBJ databases">
        <title>Paenihalocynthiibacter styelae gen. nov., sp. nov., isolated from stalked sea squirt Styela clava.</title>
        <authorList>
            <person name="Kim Y.-O."/>
            <person name="Yoon J.-H."/>
        </authorList>
    </citation>
    <scope>NUCLEOTIDE SEQUENCE</scope>
    <source>
        <strain evidence="8">MYP1-1</strain>
    </source>
</reference>
<dbReference type="GO" id="GO:0015031">
    <property type="term" value="P:protein transport"/>
    <property type="evidence" value="ECO:0007669"/>
    <property type="project" value="UniProtKB-KW"/>
</dbReference>
<evidence type="ECO:0000313" key="8">
    <source>
        <dbReference type="EMBL" id="MBI1494658.1"/>
    </source>
</evidence>
<dbReference type="GO" id="GO:0022857">
    <property type="term" value="F:transmembrane transporter activity"/>
    <property type="evidence" value="ECO:0007669"/>
    <property type="project" value="InterPro"/>
</dbReference>
<protein>
    <submittedName>
        <fullName evidence="8">Biopolymer transporter ExbD</fullName>
    </submittedName>
</protein>
<comment type="similarity">
    <text evidence="2 7">Belongs to the ExbD/TolR family.</text>
</comment>